<gene>
    <name evidence="1" type="ORF">GCM10023318_15470</name>
</gene>
<protein>
    <submittedName>
        <fullName evidence="1">Uncharacterized protein</fullName>
    </submittedName>
</protein>
<evidence type="ECO:0000313" key="1">
    <source>
        <dbReference type="EMBL" id="GAA5048109.1"/>
    </source>
</evidence>
<proteinExistence type="predicted"/>
<reference evidence="2" key="1">
    <citation type="journal article" date="2019" name="Int. J. Syst. Evol. Microbiol.">
        <title>The Global Catalogue of Microorganisms (GCM) 10K type strain sequencing project: providing services to taxonomists for standard genome sequencing and annotation.</title>
        <authorList>
            <consortium name="The Broad Institute Genomics Platform"/>
            <consortium name="The Broad Institute Genome Sequencing Center for Infectious Disease"/>
            <person name="Wu L."/>
            <person name="Ma J."/>
        </authorList>
    </citation>
    <scope>NUCLEOTIDE SEQUENCE [LARGE SCALE GENOMIC DNA]</scope>
    <source>
        <strain evidence="2">JCM 18298</strain>
    </source>
</reference>
<accession>A0ABP9K1N2</accession>
<dbReference type="Proteomes" id="UP001500603">
    <property type="component" value="Unassembled WGS sequence"/>
</dbReference>
<organism evidence="1 2">
    <name type="scientific">Nocardia callitridis</name>
    <dbReference type="NCBI Taxonomy" id="648753"/>
    <lineage>
        <taxon>Bacteria</taxon>
        <taxon>Bacillati</taxon>
        <taxon>Actinomycetota</taxon>
        <taxon>Actinomycetes</taxon>
        <taxon>Mycobacteriales</taxon>
        <taxon>Nocardiaceae</taxon>
        <taxon>Nocardia</taxon>
    </lineage>
</organism>
<dbReference type="EMBL" id="BAABJM010000001">
    <property type="protein sequence ID" value="GAA5048109.1"/>
    <property type="molecule type" value="Genomic_DNA"/>
</dbReference>
<evidence type="ECO:0000313" key="2">
    <source>
        <dbReference type="Proteomes" id="UP001500603"/>
    </source>
</evidence>
<sequence length="62" mass="7047">MSDVLKQRVREKLVRQLAEDPATDAEPDDQRQLAVEADLETLDHIAADDPIIEELAARYLVF</sequence>
<dbReference type="RefSeq" id="WP_345494357.1">
    <property type="nucleotide sequence ID" value="NZ_BAABJM010000001.1"/>
</dbReference>
<name>A0ABP9K1N2_9NOCA</name>
<keyword evidence="2" id="KW-1185">Reference proteome</keyword>
<comment type="caution">
    <text evidence="1">The sequence shown here is derived from an EMBL/GenBank/DDBJ whole genome shotgun (WGS) entry which is preliminary data.</text>
</comment>